<reference evidence="2 3" key="1">
    <citation type="submission" date="2018-12" db="EMBL/GenBank/DDBJ databases">
        <title>Flammeovirga pectinis sp. nov., isolated from the gut of the Korean scallop, Patinopecten yessoensis.</title>
        <authorList>
            <person name="Bae J.-W."/>
            <person name="Jeong Y.-S."/>
            <person name="Kang W."/>
        </authorList>
    </citation>
    <scope>NUCLEOTIDE SEQUENCE [LARGE SCALE GENOMIC DNA]</scope>
    <source>
        <strain evidence="2 3">L12M1</strain>
    </source>
</reference>
<dbReference type="PANTHER" id="PTHR43777">
    <property type="entry name" value="MOLYBDENUM COFACTOR CYTIDYLYLTRANSFERASE"/>
    <property type="match status" value="1"/>
</dbReference>
<dbReference type="Pfam" id="PF12804">
    <property type="entry name" value="NTP_transf_3"/>
    <property type="match status" value="1"/>
</dbReference>
<evidence type="ECO:0000313" key="2">
    <source>
        <dbReference type="EMBL" id="AZQ63402.1"/>
    </source>
</evidence>
<organism evidence="2 3">
    <name type="scientific">Flammeovirga pectinis</name>
    <dbReference type="NCBI Taxonomy" id="2494373"/>
    <lineage>
        <taxon>Bacteria</taxon>
        <taxon>Pseudomonadati</taxon>
        <taxon>Bacteroidota</taxon>
        <taxon>Cytophagia</taxon>
        <taxon>Cytophagales</taxon>
        <taxon>Flammeovirgaceae</taxon>
        <taxon>Flammeovirga</taxon>
    </lineage>
</organism>
<dbReference type="GO" id="GO:0016779">
    <property type="term" value="F:nucleotidyltransferase activity"/>
    <property type="evidence" value="ECO:0007669"/>
    <property type="project" value="UniProtKB-ARBA"/>
</dbReference>
<protein>
    <submittedName>
        <fullName evidence="2">Nucleotidyltransferase family protein</fullName>
    </submittedName>
</protein>
<dbReference type="AlphaFoldDB" id="A0A3S9P5R0"/>
<evidence type="ECO:0000259" key="1">
    <source>
        <dbReference type="Pfam" id="PF12804"/>
    </source>
</evidence>
<dbReference type="InterPro" id="IPR029044">
    <property type="entry name" value="Nucleotide-diphossugar_trans"/>
</dbReference>
<dbReference type="RefSeq" id="WP_126615872.1">
    <property type="nucleotide sequence ID" value="NZ_CP034562.1"/>
</dbReference>
<dbReference type="OrthoDB" id="9779263at2"/>
<evidence type="ECO:0000313" key="3">
    <source>
        <dbReference type="Proteomes" id="UP000267268"/>
    </source>
</evidence>
<keyword evidence="3" id="KW-1185">Reference proteome</keyword>
<name>A0A3S9P5R0_9BACT</name>
<dbReference type="Proteomes" id="UP000267268">
    <property type="component" value="Chromosome 1"/>
</dbReference>
<sequence length="197" mass="22092">MDKKLAILIVAAGESKRLGRPKQLLKWKGETLLNHCIEKASAIDKSTTFLILGAYKKEIENSLKSKTIKVIDNQNWNEGLGSSIREGVYHIKQKEYTDLLIVLSDLPLLSVSYLKSLITAFYSSSKKIAVTSYGNMQGVPVLFNAQYFDALLQLKGDEGAKKILQKYKEDTLVLKSDVPYIDIDTEEAYSALLQLDK</sequence>
<keyword evidence="2" id="KW-0808">Transferase</keyword>
<dbReference type="EMBL" id="CP034562">
    <property type="protein sequence ID" value="AZQ63402.1"/>
    <property type="molecule type" value="Genomic_DNA"/>
</dbReference>
<dbReference type="CDD" id="cd04182">
    <property type="entry name" value="GT_2_like_f"/>
    <property type="match status" value="1"/>
</dbReference>
<feature type="domain" description="MobA-like NTP transferase" evidence="1">
    <location>
        <begin position="8"/>
        <end position="167"/>
    </location>
</feature>
<dbReference type="Gene3D" id="3.90.550.10">
    <property type="entry name" value="Spore Coat Polysaccharide Biosynthesis Protein SpsA, Chain A"/>
    <property type="match status" value="1"/>
</dbReference>
<gene>
    <name evidence="2" type="ORF">EI427_14530</name>
</gene>
<accession>A0A3S9P5R0</accession>
<dbReference type="InterPro" id="IPR025877">
    <property type="entry name" value="MobA-like_NTP_Trfase"/>
</dbReference>
<dbReference type="KEGG" id="fll:EI427_14530"/>
<dbReference type="SUPFAM" id="SSF53448">
    <property type="entry name" value="Nucleotide-diphospho-sugar transferases"/>
    <property type="match status" value="1"/>
</dbReference>
<dbReference type="PANTHER" id="PTHR43777:SF1">
    <property type="entry name" value="MOLYBDENUM COFACTOR CYTIDYLYLTRANSFERASE"/>
    <property type="match status" value="1"/>
</dbReference>
<proteinExistence type="predicted"/>